<feature type="domain" description="BPTI/Kunitz inhibitor" evidence="5">
    <location>
        <begin position="1"/>
        <end position="50"/>
    </location>
</feature>
<dbReference type="GO" id="GO:0005615">
    <property type="term" value="C:extracellular space"/>
    <property type="evidence" value="ECO:0007669"/>
    <property type="project" value="TreeGrafter"/>
</dbReference>
<feature type="domain" description="BPTI/Kunitz inhibitor" evidence="5">
    <location>
        <begin position="74"/>
        <end position="124"/>
    </location>
</feature>
<dbReference type="SMART" id="SM00131">
    <property type="entry name" value="KU"/>
    <property type="match status" value="2"/>
</dbReference>
<dbReference type="InterPro" id="IPR002223">
    <property type="entry name" value="Kunitz_BPTI"/>
</dbReference>
<dbReference type="CDD" id="cd00109">
    <property type="entry name" value="Kunitz-type"/>
    <property type="match status" value="1"/>
</dbReference>
<dbReference type="Proteomes" id="UP000678499">
    <property type="component" value="Unassembled WGS sequence"/>
</dbReference>
<protein>
    <recommendedName>
        <fullName evidence="5">BPTI/Kunitz inhibitor domain-containing protein</fullName>
    </recommendedName>
</protein>
<dbReference type="OrthoDB" id="4473401at2759"/>
<organism evidence="6">
    <name type="scientific">Notodromas monacha</name>
    <dbReference type="NCBI Taxonomy" id="399045"/>
    <lineage>
        <taxon>Eukaryota</taxon>
        <taxon>Metazoa</taxon>
        <taxon>Ecdysozoa</taxon>
        <taxon>Arthropoda</taxon>
        <taxon>Crustacea</taxon>
        <taxon>Oligostraca</taxon>
        <taxon>Ostracoda</taxon>
        <taxon>Podocopa</taxon>
        <taxon>Podocopida</taxon>
        <taxon>Cypridocopina</taxon>
        <taxon>Cypridoidea</taxon>
        <taxon>Cyprididae</taxon>
        <taxon>Notodromas</taxon>
    </lineage>
</organism>
<evidence type="ECO:0000256" key="1">
    <source>
        <dbReference type="ARBA" id="ARBA00022690"/>
    </source>
</evidence>
<evidence type="ECO:0000256" key="4">
    <source>
        <dbReference type="ARBA" id="ARBA00038506"/>
    </source>
</evidence>
<dbReference type="Gene3D" id="4.10.410.10">
    <property type="entry name" value="Pancreatic trypsin inhibitor Kunitz domain"/>
    <property type="match status" value="2"/>
</dbReference>
<evidence type="ECO:0000313" key="7">
    <source>
        <dbReference type="Proteomes" id="UP000678499"/>
    </source>
</evidence>
<gene>
    <name evidence="6" type="ORF">NMOB1V02_LOCUS12896</name>
</gene>
<keyword evidence="2" id="KW-0722">Serine protease inhibitor</keyword>
<dbReference type="PANTHER" id="PTHR46751:SF1">
    <property type="entry name" value="WAP FOUR-DISULFIDE CORE DOMAIN PROTEIN 6A"/>
    <property type="match status" value="1"/>
</dbReference>
<dbReference type="GO" id="GO:0004867">
    <property type="term" value="F:serine-type endopeptidase inhibitor activity"/>
    <property type="evidence" value="ECO:0007669"/>
    <property type="project" value="UniProtKB-KW"/>
</dbReference>
<keyword evidence="7" id="KW-1185">Reference proteome</keyword>
<evidence type="ECO:0000256" key="2">
    <source>
        <dbReference type="ARBA" id="ARBA00022900"/>
    </source>
</evidence>
<keyword evidence="3" id="KW-1015">Disulfide bond</keyword>
<dbReference type="EMBL" id="OA895201">
    <property type="protein sequence ID" value="CAD7285294.1"/>
    <property type="molecule type" value="Genomic_DNA"/>
</dbReference>
<dbReference type="AlphaFoldDB" id="A0A7R9C170"/>
<dbReference type="Pfam" id="PF00014">
    <property type="entry name" value="Kunitz_BPTI"/>
    <property type="match status" value="2"/>
</dbReference>
<dbReference type="PRINTS" id="PR00759">
    <property type="entry name" value="BASICPTASE"/>
</dbReference>
<dbReference type="SUPFAM" id="SSF57362">
    <property type="entry name" value="BPTI-like"/>
    <property type="match status" value="2"/>
</dbReference>
<dbReference type="EMBL" id="CAJPEX010013164">
    <property type="protein sequence ID" value="CAG0925446.1"/>
    <property type="molecule type" value="Genomic_DNA"/>
</dbReference>
<keyword evidence="1" id="KW-0646">Protease inhibitor</keyword>
<comment type="similarity">
    <text evidence="4">Belongs to the venom Kunitz-type family. 03 (sub-Kunitz) subfamily.</text>
</comment>
<dbReference type="PANTHER" id="PTHR46751">
    <property type="entry name" value="EPPIN"/>
    <property type="match status" value="1"/>
</dbReference>
<accession>A0A7R9C170</accession>
<feature type="non-terminal residue" evidence="6">
    <location>
        <position position="1"/>
    </location>
</feature>
<sequence length="223" mass="24567">MAPNETKSCLAFLVKYTYNATEGKCMTYVYGGCGGTANLFDSEAQCIAACPKKDAILQDSVDEGTESKDSKEACNQPLSSGPCFGFFRKFGFNSETGRCEWFVYGGCQGNNNNFNSARKCQDTCGGSEPLTDFHCEKKNCDWNLWGHYQAKNCKPVYERGECCPTRFECPENAPTSEPSCRYKGKTYSISEPMPEVTEHEPCLASCFCSAGYPDAGSAKVYDE</sequence>
<name>A0A7R9C170_9CRUS</name>
<dbReference type="InterPro" id="IPR051388">
    <property type="entry name" value="Serpin_venom_toxin"/>
</dbReference>
<proteinExistence type="inferred from homology"/>
<evidence type="ECO:0000313" key="6">
    <source>
        <dbReference type="EMBL" id="CAD7285294.1"/>
    </source>
</evidence>
<dbReference type="PROSITE" id="PS00280">
    <property type="entry name" value="BPTI_KUNITZ_1"/>
    <property type="match status" value="1"/>
</dbReference>
<evidence type="ECO:0000259" key="5">
    <source>
        <dbReference type="PROSITE" id="PS50279"/>
    </source>
</evidence>
<dbReference type="InterPro" id="IPR020901">
    <property type="entry name" value="Prtase_inh_Kunz-CS"/>
</dbReference>
<dbReference type="PROSITE" id="PS50279">
    <property type="entry name" value="BPTI_KUNITZ_2"/>
    <property type="match status" value="2"/>
</dbReference>
<dbReference type="FunFam" id="4.10.410.10:FF:000020">
    <property type="entry name" value="Collagen, type VI, alpha 3"/>
    <property type="match status" value="1"/>
</dbReference>
<reference evidence="6" key="1">
    <citation type="submission" date="2020-11" db="EMBL/GenBank/DDBJ databases">
        <authorList>
            <person name="Tran Van P."/>
        </authorList>
    </citation>
    <scope>NUCLEOTIDE SEQUENCE</scope>
</reference>
<dbReference type="InterPro" id="IPR036880">
    <property type="entry name" value="Kunitz_BPTI_sf"/>
</dbReference>
<evidence type="ECO:0000256" key="3">
    <source>
        <dbReference type="ARBA" id="ARBA00023157"/>
    </source>
</evidence>